<protein>
    <submittedName>
        <fullName evidence="2">Uncharacterized protein</fullName>
    </submittedName>
</protein>
<dbReference type="EMBL" id="KK198756">
    <property type="protein sequence ID" value="KCW77087.1"/>
    <property type="molecule type" value="Genomic_DNA"/>
</dbReference>
<dbReference type="InParanoid" id="A0A059CFD7"/>
<reference evidence="2" key="1">
    <citation type="submission" date="2013-07" db="EMBL/GenBank/DDBJ databases">
        <title>The genome of Eucalyptus grandis.</title>
        <authorList>
            <person name="Schmutz J."/>
            <person name="Hayes R."/>
            <person name="Myburg A."/>
            <person name="Tuskan G."/>
            <person name="Grattapaglia D."/>
            <person name="Rokhsar D.S."/>
        </authorList>
    </citation>
    <scope>NUCLEOTIDE SEQUENCE</scope>
    <source>
        <tissue evidence="2">Leaf extractions</tissue>
    </source>
</reference>
<feature type="compositionally biased region" description="Polar residues" evidence="1">
    <location>
        <begin position="83"/>
        <end position="94"/>
    </location>
</feature>
<proteinExistence type="predicted"/>
<name>A0A059CFD7_EUCGR</name>
<dbReference type="AlphaFoldDB" id="A0A059CFD7"/>
<feature type="compositionally biased region" description="Basic and acidic residues" evidence="1">
    <location>
        <begin position="1"/>
        <end position="14"/>
    </location>
</feature>
<evidence type="ECO:0000256" key="1">
    <source>
        <dbReference type="SAM" id="MobiDB-lite"/>
    </source>
</evidence>
<dbReference type="Gramene" id="KCW77087">
    <property type="protein sequence ID" value="KCW77087"/>
    <property type="gene ID" value="EUGRSUZ_D01429"/>
</dbReference>
<feature type="compositionally biased region" description="Basic and acidic residues" evidence="1">
    <location>
        <begin position="49"/>
        <end position="60"/>
    </location>
</feature>
<evidence type="ECO:0000313" key="2">
    <source>
        <dbReference type="EMBL" id="KCW77087.1"/>
    </source>
</evidence>
<accession>A0A059CFD7</accession>
<gene>
    <name evidence="2" type="ORF">EUGRSUZ_D01429</name>
</gene>
<sequence length="94" mass="10705">MRNVCTREKSRSQRGDITNSPSLIKKASGIMRFDKVQSHPPGPAHPPKSKHEENDPRRDISSLFTNTQNPQRQKHCVPPPKPTNNNTWSPKNKI</sequence>
<feature type="compositionally biased region" description="Polar residues" evidence="1">
    <location>
        <begin position="62"/>
        <end position="71"/>
    </location>
</feature>
<organism evidence="2">
    <name type="scientific">Eucalyptus grandis</name>
    <name type="common">Flooded gum</name>
    <dbReference type="NCBI Taxonomy" id="71139"/>
    <lineage>
        <taxon>Eukaryota</taxon>
        <taxon>Viridiplantae</taxon>
        <taxon>Streptophyta</taxon>
        <taxon>Embryophyta</taxon>
        <taxon>Tracheophyta</taxon>
        <taxon>Spermatophyta</taxon>
        <taxon>Magnoliopsida</taxon>
        <taxon>eudicotyledons</taxon>
        <taxon>Gunneridae</taxon>
        <taxon>Pentapetalae</taxon>
        <taxon>rosids</taxon>
        <taxon>malvids</taxon>
        <taxon>Myrtales</taxon>
        <taxon>Myrtaceae</taxon>
        <taxon>Myrtoideae</taxon>
        <taxon>Eucalypteae</taxon>
        <taxon>Eucalyptus</taxon>
    </lineage>
</organism>
<feature type="region of interest" description="Disordered" evidence="1">
    <location>
        <begin position="1"/>
        <end position="94"/>
    </location>
</feature>